<feature type="compositionally biased region" description="Basic and acidic residues" evidence="1">
    <location>
        <begin position="213"/>
        <end position="230"/>
    </location>
</feature>
<evidence type="ECO:0000313" key="2">
    <source>
        <dbReference type="EMBL" id="JAG14688.1"/>
    </source>
</evidence>
<proteinExistence type="predicted"/>
<reference evidence="2" key="2">
    <citation type="submission" date="2014-07" db="EMBL/GenBank/DDBJ databases">
        <authorList>
            <person name="Hull J."/>
        </authorList>
    </citation>
    <scope>NUCLEOTIDE SEQUENCE</scope>
</reference>
<dbReference type="EMBL" id="GBRD01011414">
    <property type="protein sequence ID" value="JAG54410.1"/>
    <property type="molecule type" value="Transcribed_RNA"/>
</dbReference>
<feature type="compositionally biased region" description="Basic and acidic residues" evidence="1">
    <location>
        <begin position="299"/>
        <end position="317"/>
    </location>
</feature>
<gene>
    <name evidence="2" type="ORF">CM83_98955</name>
</gene>
<feature type="compositionally biased region" description="Low complexity" evidence="1">
    <location>
        <begin position="246"/>
        <end position="261"/>
    </location>
</feature>
<accession>A0A0A9X7B2</accession>
<feature type="region of interest" description="Disordered" evidence="1">
    <location>
        <begin position="299"/>
        <end position="326"/>
    </location>
</feature>
<feature type="region of interest" description="Disordered" evidence="1">
    <location>
        <begin position="213"/>
        <end position="283"/>
    </location>
</feature>
<reference evidence="2" key="1">
    <citation type="journal article" date="2014" name="PLoS ONE">
        <title>Transcriptome-Based Identification of ABC Transporters in the Western Tarnished Plant Bug Lygus hesperus.</title>
        <authorList>
            <person name="Hull J.J."/>
            <person name="Chaney K."/>
            <person name="Geib S.M."/>
            <person name="Fabrick J.A."/>
            <person name="Brent C.S."/>
            <person name="Walsh D."/>
            <person name="Lavine L.C."/>
        </authorList>
    </citation>
    <scope>NUCLEOTIDE SEQUENCE</scope>
</reference>
<evidence type="ECO:0000256" key="1">
    <source>
        <dbReference type="SAM" id="MobiDB-lite"/>
    </source>
</evidence>
<reference evidence="3" key="3">
    <citation type="submission" date="2014-09" db="EMBL/GenBank/DDBJ databases">
        <authorList>
            <person name="Magalhaes I.L.F."/>
            <person name="Oliveira U."/>
            <person name="Santos F.R."/>
            <person name="Vidigal T.H.D.A."/>
            <person name="Brescovit A.D."/>
            <person name="Santos A.J."/>
        </authorList>
    </citation>
    <scope>NUCLEOTIDE SEQUENCE</scope>
</reference>
<organism evidence="2">
    <name type="scientific">Lygus hesperus</name>
    <name type="common">Western plant bug</name>
    <dbReference type="NCBI Taxonomy" id="30085"/>
    <lineage>
        <taxon>Eukaryota</taxon>
        <taxon>Metazoa</taxon>
        <taxon>Ecdysozoa</taxon>
        <taxon>Arthropoda</taxon>
        <taxon>Hexapoda</taxon>
        <taxon>Insecta</taxon>
        <taxon>Pterygota</taxon>
        <taxon>Neoptera</taxon>
        <taxon>Paraneoptera</taxon>
        <taxon>Hemiptera</taxon>
        <taxon>Heteroptera</taxon>
        <taxon>Panheteroptera</taxon>
        <taxon>Cimicomorpha</taxon>
        <taxon>Miridae</taxon>
        <taxon>Mirini</taxon>
        <taxon>Lygus</taxon>
    </lineage>
</organism>
<dbReference type="AlphaFoldDB" id="A0A0A9X7B2"/>
<protein>
    <submittedName>
        <fullName evidence="2">Uncharacterized protein</fullName>
    </submittedName>
</protein>
<feature type="compositionally biased region" description="Basic and acidic residues" evidence="1">
    <location>
        <begin position="262"/>
        <end position="282"/>
    </location>
</feature>
<dbReference type="EMBL" id="GBHO01028916">
    <property type="protein sequence ID" value="JAG14688.1"/>
    <property type="molecule type" value="Transcribed_RNA"/>
</dbReference>
<sequence>MAEVKAIQPENDIFCSVYRKDYVFWKEYDHRTQTEHLDSYRITPEKAKEFIQFETKADFSKMEEYMEDMKELNKLRLRTLYGLEYTPKSSYKILRNVDPEKFSPKYDKFLIDGAVLFGVPKGKVPLPLPTSRRVLAYSTYDDYRTPLSTYQDIHGRVGFDRVRKAADAGYWRMGPKYDHEKEMTEIKNVLKRGSEINDRENDEKRLEEEMMVKQMEEERAETIRRSLEKRNSRKRLAMMSNRFGPDPRQLPSRSSSSPVPESTRENSKKEADVQKEVTEIKKRGLCSHTVLEHEECLKQKKLQERKTCEHSEDEHKKCAQKPSVND</sequence>
<evidence type="ECO:0000313" key="3">
    <source>
        <dbReference type="EMBL" id="JAG54410.1"/>
    </source>
</evidence>
<name>A0A0A9X7B2_LYGHE</name>